<name>A0A8J3BG55_9ACTN</name>
<evidence type="ECO:0000256" key="3">
    <source>
        <dbReference type="ARBA" id="ARBA00023163"/>
    </source>
</evidence>
<dbReference type="PROSITE" id="PS50977">
    <property type="entry name" value="HTH_TETR_2"/>
    <property type="match status" value="1"/>
</dbReference>
<dbReference type="InterPro" id="IPR009057">
    <property type="entry name" value="Homeodomain-like_sf"/>
</dbReference>
<dbReference type="Proteomes" id="UP000649739">
    <property type="component" value="Unassembled WGS sequence"/>
</dbReference>
<dbReference type="GO" id="GO:0003700">
    <property type="term" value="F:DNA-binding transcription factor activity"/>
    <property type="evidence" value="ECO:0007669"/>
    <property type="project" value="TreeGrafter"/>
</dbReference>
<dbReference type="InterPro" id="IPR050109">
    <property type="entry name" value="HTH-type_TetR-like_transc_reg"/>
</dbReference>
<dbReference type="Pfam" id="PF00440">
    <property type="entry name" value="TetR_N"/>
    <property type="match status" value="1"/>
</dbReference>
<evidence type="ECO:0000256" key="4">
    <source>
        <dbReference type="PROSITE-ProRule" id="PRU00335"/>
    </source>
</evidence>
<dbReference type="Gene3D" id="1.10.357.10">
    <property type="entry name" value="Tetracycline Repressor, domain 2"/>
    <property type="match status" value="1"/>
</dbReference>
<dbReference type="RefSeq" id="WP_229784128.1">
    <property type="nucleotide sequence ID" value="NZ_BMQB01000007.1"/>
</dbReference>
<keyword evidence="3" id="KW-0804">Transcription</keyword>
<dbReference type="PANTHER" id="PTHR30055">
    <property type="entry name" value="HTH-TYPE TRANSCRIPTIONAL REGULATOR RUTR"/>
    <property type="match status" value="1"/>
</dbReference>
<keyword evidence="1" id="KW-0805">Transcription regulation</keyword>
<feature type="DNA-binding region" description="H-T-H motif" evidence="4">
    <location>
        <begin position="29"/>
        <end position="48"/>
    </location>
</feature>
<dbReference type="PRINTS" id="PR00455">
    <property type="entry name" value="HTHTETR"/>
</dbReference>
<evidence type="ECO:0000259" key="5">
    <source>
        <dbReference type="PROSITE" id="PS50977"/>
    </source>
</evidence>
<evidence type="ECO:0000313" key="7">
    <source>
        <dbReference type="Proteomes" id="UP000649739"/>
    </source>
</evidence>
<dbReference type="GO" id="GO:0000976">
    <property type="term" value="F:transcription cis-regulatory region binding"/>
    <property type="evidence" value="ECO:0007669"/>
    <property type="project" value="TreeGrafter"/>
</dbReference>
<protein>
    <submittedName>
        <fullName evidence="6">TetR family transcriptional regulator</fullName>
    </submittedName>
</protein>
<keyword evidence="7" id="KW-1185">Reference proteome</keyword>
<dbReference type="InterPro" id="IPR001647">
    <property type="entry name" value="HTH_TetR"/>
</dbReference>
<evidence type="ECO:0000256" key="1">
    <source>
        <dbReference type="ARBA" id="ARBA00023015"/>
    </source>
</evidence>
<dbReference type="AlphaFoldDB" id="A0A8J3BG55"/>
<comment type="caution">
    <text evidence="6">The sequence shown here is derived from an EMBL/GenBank/DDBJ whole genome shotgun (WGS) entry which is preliminary data.</text>
</comment>
<gene>
    <name evidence="6" type="ORF">GCM10010123_34090</name>
</gene>
<proteinExistence type="predicted"/>
<evidence type="ECO:0000313" key="6">
    <source>
        <dbReference type="EMBL" id="GGK01334.1"/>
    </source>
</evidence>
<feature type="domain" description="HTH tetR-type" evidence="5">
    <location>
        <begin position="6"/>
        <end position="66"/>
    </location>
</feature>
<dbReference type="EMBL" id="BMQB01000007">
    <property type="protein sequence ID" value="GGK01334.1"/>
    <property type="molecule type" value="Genomic_DNA"/>
</dbReference>
<dbReference type="PANTHER" id="PTHR30055:SF234">
    <property type="entry name" value="HTH-TYPE TRANSCRIPTIONAL REGULATOR BETI"/>
    <property type="match status" value="1"/>
</dbReference>
<evidence type="ECO:0000256" key="2">
    <source>
        <dbReference type="ARBA" id="ARBA00023125"/>
    </source>
</evidence>
<reference evidence="6" key="1">
    <citation type="journal article" date="2014" name="Int. J. Syst. Evol. Microbiol.">
        <title>Complete genome sequence of Corynebacterium casei LMG S-19264T (=DSM 44701T), isolated from a smear-ripened cheese.</title>
        <authorList>
            <consortium name="US DOE Joint Genome Institute (JGI-PGF)"/>
            <person name="Walter F."/>
            <person name="Albersmeier A."/>
            <person name="Kalinowski J."/>
            <person name="Ruckert C."/>
        </authorList>
    </citation>
    <scope>NUCLEOTIDE SEQUENCE</scope>
    <source>
        <strain evidence="6">JCM 3090</strain>
    </source>
</reference>
<accession>A0A8J3BG55</accession>
<sequence>MRERPGDTRSRIRDVALDLFAEQGYEQTALREIAERLGVTKAALYYHFKSKDEIVESVLADRLRFLDELIAYGRQREPDRELRRDVLARYAEGLRQPANRRLMRFFERNQPALRSSPSAARLKERMRDLVRVICGPDAGPEAEMRTGLALFAAHAAAHWLSTELDEEERLRVALAVGNELLDRT</sequence>
<reference evidence="6" key="2">
    <citation type="submission" date="2020-09" db="EMBL/GenBank/DDBJ databases">
        <authorList>
            <person name="Sun Q."/>
            <person name="Ohkuma M."/>
        </authorList>
    </citation>
    <scope>NUCLEOTIDE SEQUENCE</scope>
    <source>
        <strain evidence="6">JCM 3090</strain>
    </source>
</reference>
<dbReference type="SUPFAM" id="SSF46689">
    <property type="entry name" value="Homeodomain-like"/>
    <property type="match status" value="1"/>
</dbReference>
<keyword evidence="2 4" id="KW-0238">DNA-binding</keyword>
<organism evidence="6 7">
    <name type="scientific">Pilimelia anulata</name>
    <dbReference type="NCBI Taxonomy" id="53371"/>
    <lineage>
        <taxon>Bacteria</taxon>
        <taxon>Bacillati</taxon>
        <taxon>Actinomycetota</taxon>
        <taxon>Actinomycetes</taxon>
        <taxon>Micromonosporales</taxon>
        <taxon>Micromonosporaceae</taxon>
        <taxon>Pilimelia</taxon>
    </lineage>
</organism>